<dbReference type="InterPro" id="IPR012910">
    <property type="entry name" value="Plug_dom"/>
</dbReference>
<feature type="signal peptide" evidence="12">
    <location>
        <begin position="1"/>
        <end position="26"/>
    </location>
</feature>
<evidence type="ECO:0000256" key="10">
    <source>
        <dbReference type="PROSITE-ProRule" id="PRU10143"/>
    </source>
</evidence>
<comment type="caution">
    <text evidence="15">The sequence shown here is derived from an EMBL/GenBank/DDBJ whole genome shotgun (WGS) entry which is preliminary data.</text>
</comment>
<dbReference type="PROSITE" id="PS00430">
    <property type="entry name" value="TONB_DEPENDENT_REC_1"/>
    <property type="match status" value="1"/>
</dbReference>
<evidence type="ECO:0000256" key="4">
    <source>
        <dbReference type="ARBA" id="ARBA00022692"/>
    </source>
</evidence>
<evidence type="ECO:0000256" key="6">
    <source>
        <dbReference type="ARBA" id="ARBA00023077"/>
    </source>
</evidence>
<organism evidence="15 16">
    <name type="scientific">Aliikangiella marina</name>
    <dbReference type="NCBI Taxonomy" id="1712262"/>
    <lineage>
        <taxon>Bacteria</taxon>
        <taxon>Pseudomonadati</taxon>
        <taxon>Pseudomonadota</taxon>
        <taxon>Gammaproteobacteria</taxon>
        <taxon>Oceanospirillales</taxon>
        <taxon>Pleioneaceae</taxon>
        <taxon>Aliikangiella</taxon>
    </lineage>
</organism>
<evidence type="ECO:0000256" key="7">
    <source>
        <dbReference type="ARBA" id="ARBA00023136"/>
    </source>
</evidence>
<feature type="domain" description="TonB-dependent receptor plug" evidence="14">
    <location>
        <begin position="59"/>
        <end position="162"/>
    </location>
</feature>
<protein>
    <submittedName>
        <fullName evidence="15">TonB-dependent receptor</fullName>
    </submittedName>
</protein>
<evidence type="ECO:0000256" key="5">
    <source>
        <dbReference type="ARBA" id="ARBA00022729"/>
    </source>
</evidence>
<evidence type="ECO:0000256" key="12">
    <source>
        <dbReference type="SAM" id="SignalP"/>
    </source>
</evidence>
<dbReference type="InterPro" id="IPR039426">
    <property type="entry name" value="TonB-dep_rcpt-like"/>
</dbReference>
<keyword evidence="5 12" id="KW-0732">Signal</keyword>
<dbReference type="PROSITE" id="PS52016">
    <property type="entry name" value="TONB_DEPENDENT_REC_3"/>
    <property type="match status" value="1"/>
</dbReference>
<keyword evidence="3 9" id="KW-1134">Transmembrane beta strand</keyword>
<dbReference type="SUPFAM" id="SSF56935">
    <property type="entry name" value="Porins"/>
    <property type="match status" value="1"/>
</dbReference>
<evidence type="ECO:0000256" key="11">
    <source>
        <dbReference type="RuleBase" id="RU003357"/>
    </source>
</evidence>
<feature type="short sequence motif" description="TonB box" evidence="10">
    <location>
        <begin position="16"/>
        <end position="22"/>
    </location>
</feature>
<dbReference type="PANTHER" id="PTHR47234">
    <property type="match status" value="1"/>
</dbReference>
<comment type="subcellular location">
    <subcellularLocation>
        <location evidence="1 9">Cell outer membrane</location>
        <topology evidence="1 9">Multi-pass membrane protein</topology>
    </subcellularLocation>
</comment>
<reference evidence="15 16" key="1">
    <citation type="submission" date="2019-06" db="EMBL/GenBank/DDBJ databases">
        <title>Draft genome of Aliikangiella marina GYP-15.</title>
        <authorList>
            <person name="Wang G."/>
        </authorList>
    </citation>
    <scope>NUCLEOTIDE SEQUENCE [LARGE SCALE GENOMIC DNA]</scope>
    <source>
        <strain evidence="15 16">GYP-15</strain>
    </source>
</reference>
<comment type="similarity">
    <text evidence="9 11">Belongs to the TonB-dependent receptor family.</text>
</comment>
<proteinExistence type="inferred from homology"/>
<evidence type="ECO:0000259" key="13">
    <source>
        <dbReference type="Pfam" id="PF00593"/>
    </source>
</evidence>
<dbReference type="InterPro" id="IPR037066">
    <property type="entry name" value="Plug_dom_sf"/>
</dbReference>
<dbReference type="Pfam" id="PF00593">
    <property type="entry name" value="TonB_dep_Rec_b-barrel"/>
    <property type="match status" value="1"/>
</dbReference>
<evidence type="ECO:0000313" key="15">
    <source>
        <dbReference type="EMBL" id="TQV73691.1"/>
    </source>
</evidence>
<keyword evidence="7 9" id="KW-0472">Membrane</keyword>
<sequence length="945" mass="102423">MKTIELRKLIKSMRNTLLVSASLSLAAPVVVIAQEAEEDEAQKIVVTGSRIKRADIEGANPVTVIEREALELSTANNLGEFLQTLPSSSGSPIGTKTNNGGSGAVTVDLRGMGAARTLTLVNGRRVVDGGDLQTIPLTMVERVEVLKDGASAVYGADAVAGVVNIITRRDFSGSEATVEISRYQDVDGGGQRIRTGLINGADYEKGNITWGLEWDRQDEIFQGDTKYDMYNYPLFVFDPTLYTSYRLPSVNDPAVVEFGSTRNFQGVFDLASGGGPITLIDGASGTSPSDFRPANLSLAPGNDLWNYAPVNYIQTPFERVSFFASADYEVNSYANLYMDFRYNDRGSETLLAPSPYDTSSNPGYTLANGAQGISADNYYNPFGEDVVRVRRRMLETGGRRFNTDVNQYQATLGLEGNIGDTSWAYDISLTSGQRSRIDTDFGQFSGARLQSALGPSFMDAEGNIVCGTPGNVIAGCVPLNLFGGGGTVTQDMLDYISVTLNDRFDTELDIWNATFTGDVIELPAGTLSASIGIENRTDWTRFIPDSAKSLGAVTGGTAAARQGSYKTDTIFMEAVVPILSDVAGAKSLELDIGARSDDNTIFGEQTTVQFGIRWQPTDGLLIRATTSDVFRAPTISSLFAGQSQGATPTVSDPCRASNWSTLTPTQQSNCIGQGVPDGGWNQQDTQFTQTSGGNPNLQAEEGTTKTFGIAWSPDFVDGLNLTLDHWEIELDGGIQSISAQNALNLCANFNQLCDNITRDVTGVLGNPGAVTNVNAFLQNVAFEKAEGIDLEANYQFETSIGSFNTRLIYSHMIERTQVPFEGGTPLNLEGTYNSGLDASFPEDKFKLSADWRLDQFSASLSMDYISKLTVPLTFFANTYETENVYYFDAHTSYTLPEGDTKFTFAIANLLDQDPIYIESGFNTNSDEGTFRTLGRQFLLRVSHTF</sequence>
<dbReference type="GO" id="GO:0009279">
    <property type="term" value="C:cell outer membrane"/>
    <property type="evidence" value="ECO:0007669"/>
    <property type="project" value="UniProtKB-SubCell"/>
</dbReference>
<feature type="chain" id="PRO_5021773810" evidence="12">
    <location>
        <begin position="27"/>
        <end position="945"/>
    </location>
</feature>
<keyword evidence="15" id="KW-0675">Receptor</keyword>
<dbReference type="Pfam" id="PF07715">
    <property type="entry name" value="Plug"/>
    <property type="match status" value="1"/>
</dbReference>
<accession>A0A545T8Z9</accession>
<keyword evidence="2 9" id="KW-0813">Transport</keyword>
<name>A0A545T8Z9_9GAMM</name>
<evidence type="ECO:0000256" key="1">
    <source>
        <dbReference type="ARBA" id="ARBA00004571"/>
    </source>
</evidence>
<dbReference type="InterPro" id="IPR010916">
    <property type="entry name" value="TonB_box_CS"/>
</dbReference>
<dbReference type="PANTHER" id="PTHR47234:SF2">
    <property type="entry name" value="TONB-DEPENDENT RECEPTOR"/>
    <property type="match status" value="1"/>
</dbReference>
<dbReference type="InterPro" id="IPR000531">
    <property type="entry name" value="Beta-barrel_TonB"/>
</dbReference>
<evidence type="ECO:0000256" key="3">
    <source>
        <dbReference type="ARBA" id="ARBA00022452"/>
    </source>
</evidence>
<keyword evidence="8 9" id="KW-0998">Cell outer membrane</keyword>
<dbReference type="Gene3D" id="2.40.170.20">
    <property type="entry name" value="TonB-dependent receptor, beta-barrel domain"/>
    <property type="match status" value="1"/>
</dbReference>
<dbReference type="AlphaFoldDB" id="A0A545T8Z9"/>
<feature type="domain" description="TonB-dependent receptor-like beta-barrel" evidence="13">
    <location>
        <begin position="357"/>
        <end position="909"/>
    </location>
</feature>
<gene>
    <name evidence="15" type="ORF">FLL45_12525</name>
</gene>
<dbReference type="Gene3D" id="2.170.130.10">
    <property type="entry name" value="TonB-dependent receptor, plug domain"/>
    <property type="match status" value="1"/>
</dbReference>
<evidence type="ECO:0000256" key="8">
    <source>
        <dbReference type="ARBA" id="ARBA00023237"/>
    </source>
</evidence>
<evidence type="ECO:0000259" key="14">
    <source>
        <dbReference type="Pfam" id="PF07715"/>
    </source>
</evidence>
<evidence type="ECO:0000313" key="16">
    <source>
        <dbReference type="Proteomes" id="UP000317839"/>
    </source>
</evidence>
<dbReference type="Proteomes" id="UP000317839">
    <property type="component" value="Unassembled WGS sequence"/>
</dbReference>
<keyword evidence="6 10" id="KW-0798">TonB box</keyword>
<dbReference type="RefSeq" id="WP_142942399.1">
    <property type="nucleotide sequence ID" value="NZ_VIKR01000003.1"/>
</dbReference>
<evidence type="ECO:0000256" key="2">
    <source>
        <dbReference type="ARBA" id="ARBA00022448"/>
    </source>
</evidence>
<keyword evidence="4 9" id="KW-0812">Transmembrane</keyword>
<dbReference type="EMBL" id="VIKR01000003">
    <property type="protein sequence ID" value="TQV73691.1"/>
    <property type="molecule type" value="Genomic_DNA"/>
</dbReference>
<keyword evidence="16" id="KW-1185">Reference proteome</keyword>
<evidence type="ECO:0000256" key="9">
    <source>
        <dbReference type="PROSITE-ProRule" id="PRU01360"/>
    </source>
</evidence>
<dbReference type="InterPro" id="IPR036942">
    <property type="entry name" value="Beta-barrel_TonB_sf"/>
</dbReference>
<dbReference type="OrthoDB" id="176248at2"/>